<reference evidence="1 2" key="1">
    <citation type="journal article" date="2021" name="Microorganisms">
        <title>Genome Evolution of Filamentous Cyanobacterium Nostoc Species: From Facultative Symbiosis to Free Living.</title>
        <authorList>
            <person name="Huo D."/>
            <person name="Li H."/>
            <person name="Cai F."/>
            <person name="Guo X."/>
            <person name="Qiao Z."/>
            <person name="Wang W."/>
            <person name="Yu G."/>
            <person name="Li R."/>
        </authorList>
    </citation>
    <scope>NUCLEOTIDE SEQUENCE [LARGE SCALE GENOMIC DNA]</scope>
    <source>
        <strain evidence="1 2">CHAB 5714</strain>
    </source>
</reference>
<dbReference type="Proteomes" id="UP001199525">
    <property type="component" value="Unassembled WGS sequence"/>
</dbReference>
<gene>
    <name evidence="1" type="ORF">LC586_30915</name>
</gene>
<protein>
    <recommendedName>
        <fullName evidence="3">Transposase</fullName>
    </recommendedName>
</protein>
<comment type="caution">
    <text evidence="1">The sequence shown here is derived from an EMBL/GenBank/DDBJ whole genome shotgun (WGS) entry which is preliminary data.</text>
</comment>
<name>A0ABS8IGV5_9NOSO</name>
<dbReference type="EMBL" id="JAIVFQ010000080">
    <property type="protein sequence ID" value="MCC5603475.1"/>
    <property type="molecule type" value="Genomic_DNA"/>
</dbReference>
<sequence length="55" mass="6425">MLNEIIIVYAIIDDLLKAIRHSEDCRREMSYNGNNCGNVLYVSSTKLKSHRRQSR</sequence>
<organism evidence="1 2">
    <name type="scientific">Nostoc favosum CHAB5714</name>
    <dbReference type="NCBI Taxonomy" id="2780399"/>
    <lineage>
        <taxon>Bacteria</taxon>
        <taxon>Bacillati</taxon>
        <taxon>Cyanobacteriota</taxon>
        <taxon>Cyanophyceae</taxon>
        <taxon>Nostocales</taxon>
        <taxon>Nostocaceae</taxon>
        <taxon>Nostoc</taxon>
        <taxon>Nostoc favosum</taxon>
    </lineage>
</organism>
<evidence type="ECO:0000313" key="1">
    <source>
        <dbReference type="EMBL" id="MCC5603475.1"/>
    </source>
</evidence>
<accession>A0ABS8IGV5</accession>
<evidence type="ECO:0008006" key="3">
    <source>
        <dbReference type="Google" id="ProtNLM"/>
    </source>
</evidence>
<evidence type="ECO:0000313" key="2">
    <source>
        <dbReference type="Proteomes" id="UP001199525"/>
    </source>
</evidence>
<proteinExistence type="predicted"/>
<keyword evidence="2" id="KW-1185">Reference proteome</keyword>